<dbReference type="GO" id="GO:0004156">
    <property type="term" value="F:dihydropteroate synthase activity"/>
    <property type="evidence" value="ECO:0007669"/>
    <property type="project" value="UniProtKB-EC"/>
</dbReference>
<dbReference type="Pfam" id="PF00809">
    <property type="entry name" value="Pterin_bind"/>
    <property type="match status" value="1"/>
</dbReference>
<feature type="region of interest" description="Disordered" evidence="13">
    <location>
        <begin position="1"/>
        <end position="26"/>
    </location>
</feature>
<comment type="pathway">
    <text evidence="3 12">Cofactor biosynthesis; tetrahydrofolate biosynthesis; 7,8-dihydrofolate from 2-amino-4-hydroxy-6-hydroxymethyl-7,8-dihydropteridine diphosphate and 4-aminobenzoate: step 1/2.</text>
</comment>
<evidence type="ECO:0000256" key="1">
    <source>
        <dbReference type="ARBA" id="ARBA00000012"/>
    </source>
</evidence>
<dbReference type="Gene3D" id="3.20.20.20">
    <property type="entry name" value="Dihydropteroate synthase-like"/>
    <property type="match status" value="1"/>
</dbReference>
<feature type="domain" description="Pterin-binding" evidence="14">
    <location>
        <begin position="30"/>
        <end position="276"/>
    </location>
</feature>
<comment type="function">
    <text evidence="12">Catalyzes the condensation of para-aminobenzoate (pABA) with 6-hydroxymethyl-7,8-dihydropterin diphosphate (DHPt-PP) to form 7,8-dihydropteroate (H2Pte), the immediate precursor of folate derivatives.</text>
</comment>
<dbReference type="GO" id="GO:0046872">
    <property type="term" value="F:metal ion binding"/>
    <property type="evidence" value="ECO:0007669"/>
    <property type="project" value="UniProtKB-KW"/>
</dbReference>
<dbReference type="KEGG" id="afx:JZ786_02665"/>
<dbReference type="PROSITE" id="PS50972">
    <property type="entry name" value="PTERIN_BINDING"/>
    <property type="match status" value="1"/>
</dbReference>
<keyword evidence="16" id="KW-1185">Reference proteome</keyword>
<evidence type="ECO:0000256" key="7">
    <source>
        <dbReference type="ARBA" id="ARBA00022679"/>
    </source>
</evidence>
<evidence type="ECO:0000256" key="3">
    <source>
        <dbReference type="ARBA" id="ARBA00004763"/>
    </source>
</evidence>
<evidence type="ECO:0000256" key="11">
    <source>
        <dbReference type="ARBA" id="ARBA00030193"/>
    </source>
</evidence>
<dbReference type="PANTHER" id="PTHR20941">
    <property type="entry name" value="FOLATE SYNTHESIS PROTEINS"/>
    <property type="match status" value="1"/>
</dbReference>
<comment type="catalytic activity">
    <reaction evidence="1">
        <text>(7,8-dihydropterin-6-yl)methyl diphosphate + 4-aminobenzoate = 7,8-dihydropteroate + diphosphate</text>
        <dbReference type="Rhea" id="RHEA:19949"/>
        <dbReference type="ChEBI" id="CHEBI:17836"/>
        <dbReference type="ChEBI" id="CHEBI:17839"/>
        <dbReference type="ChEBI" id="CHEBI:33019"/>
        <dbReference type="ChEBI" id="CHEBI:72950"/>
        <dbReference type="EC" id="2.5.1.15"/>
    </reaction>
</comment>
<dbReference type="InterPro" id="IPR000489">
    <property type="entry name" value="Pterin-binding_dom"/>
</dbReference>
<dbReference type="GO" id="GO:0046656">
    <property type="term" value="P:folic acid biosynthetic process"/>
    <property type="evidence" value="ECO:0007669"/>
    <property type="project" value="UniProtKB-KW"/>
</dbReference>
<gene>
    <name evidence="15" type="primary">folP</name>
    <name evidence="15" type="ORF">JZ786_02665</name>
</gene>
<dbReference type="GO" id="GO:0046654">
    <property type="term" value="P:tetrahydrofolate biosynthetic process"/>
    <property type="evidence" value="ECO:0007669"/>
    <property type="project" value="TreeGrafter"/>
</dbReference>
<dbReference type="NCBIfam" id="TIGR01496">
    <property type="entry name" value="DHPS"/>
    <property type="match status" value="1"/>
</dbReference>
<dbReference type="InterPro" id="IPR045031">
    <property type="entry name" value="DHP_synth-like"/>
</dbReference>
<keyword evidence="7 12" id="KW-0808">Transferase</keyword>
<dbReference type="GO" id="GO:0005829">
    <property type="term" value="C:cytosol"/>
    <property type="evidence" value="ECO:0007669"/>
    <property type="project" value="TreeGrafter"/>
</dbReference>
<evidence type="ECO:0000256" key="4">
    <source>
        <dbReference type="ARBA" id="ARBA00009503"/>
    </source>
</evidence>
<dbReference type="SUPFAM" id="SSF51717">
    <property type="entry name" value="Dihydropteroate synthetase-like"/>
    <property type="match status" value="1"/>
</dbReference>
<keyword evidence="9 12" id="KW-0460">Magnesium</keyword>
<dbReference type="InterPro" id="IPR011005">
    <property type="entry name" value="Dihydropteroate_synth-like_sf"/>
</dbReference>
<evidence type="ECO:0000259" key="14">
    <source>
        <dbReference type="PROSITE" id="PS50972"/>
    </source>
</evidence>
<organism evidence="15 16">
    <name type="scientific">Alicyclobacillus mengziensis</name>
    <dbReference type="NCBI Taxonomy" id="2931921"/>
    <lineage>
        <taxon>Bacteria</taxon>
        <taxon>Bacillati</taxon>
        <taxon>Bacillota</taxon>
        <taxon>Bacilli</taxon>
        <taxon>Bacillales</taxon>
        <taxon>Alicyclobacillaceae</taxon>
        <taxon>Alicyclobacillus</taxon>
    </lineage>
</organism>
<reference evidence="15 16" key="1">
    <citation type="submission" date="2021-02" db="EMBL/GenBank/DDBJ databases">
        <title>Alicyclobacillus curvatus sp. nov. and Alicyclobacillus mengziensis sp. nov., two acidophilic bacteria isolated from acid mine drainage.</title>
        <authorList>
            <person name="Huang Y."/>
        </authorList>
    </citation>
    <scope>NUCLEOTIDE SEQUENCE [LARGE SCALE GENOMIC DNA]</scope>
    <source>
        <strain evidence="15 16">S30H14</strain>
    </source>
</reference>
<keyword evidence="10 12" id="KW-0289">Folate biosynthesis</keyword>
<comment type="similarity">
    <text evidence="4 12">Belongs to the DHPS family.</text>
</comment>
<sequence>MNHLQLGESSTKAVWSQAKEKPGRRSVHRTKVMGIVNVTPDSFSDGGNYLDTSAAIKHAYRLIEEGADILDIGGESTRPGHQPVPWQEEWGRIQPVLEELTKHTSVPVSVDTMKVRVADKVLNLGVSIINDIWGGLADADMLPLIAQGGCTYVWMHNRPEPPLRHGFEVLLQETQAGIEACLSAGIKPSNIWIDPGVGFGKTHLQNLVVLRRLPEYCALGYPVLLGTSRKRVVGHTLGLPVDERLEGSLATVCQGVASGVDAVRVHDVKESVRTCRMMEAILGVEDD</sequence>
<proteinExistence type="inferred from homology"/>
<dbReference type="PROSITE" id="PS00793">
    <property type="entry name" value="DHPS_2"/>
    <property type="match status" value="1"/>
</dbReference>
<evidence type="ECO:0000256" key="13">
    <source>
        <dbReference type="SAM" id="MobiDB-lite"/>
    </source>
</evidence>
<comment type="cofactor">
    <cofactor evidence="2 12">
        <name>Mg(2+)</name>
        <dbReference type="ChEBI" id="CHEBI:18420"/>
    </cofactor>
</comment>
<evidence type="ECO:0000256" key="12">
    <source>
        <dbReference type="RuleBase" id="RU361205"/>
    </source>
</evidence>
<evidence type="ECO:0000256" key="6">
    <source>
        <dbReference type="ARBA" id="ARBA00016919"/>
    </source>
</evidence>
<dbReference type="EC" id="2.5.1.15" evidence="5 12"/>
<dbReference type="PANTHER" id="PTHR20941:SF1">
    <property type="entry name" value="FOLIC ACID SYNTHESIS PROTEIN FOL1"/>
    <property type="match status" value="1"/>
</dbReference>
<dbReference type="CDD" id="cd00739">
    <property type="entry name" value="DHPS"/>
    <property type="match status" value="1"/>
</dbReference>
<evidence type="ECO:0000256" key="9">
    <source>
        <dbReference type="ARBA" id="ARBA00022842"/>
    </source>
</evidence>
<evidence type="ECO:0000256" key="8">
    <source>
        <dbReference type="ARBA" id="ARBA00022723"/>
    </source>
</evidence>
<dbReference type="InterPro" id="IPR006390">
    <property type="entry name" value="DHP_synth_dom"/>
</dbReference>
<evidence type="ECO:0000313" key="16">
    <source>
        <dbReference type="Proteomes" id="UP000663505"/>
    </source>
</evidence>
<dbReference type="EMBL" id="CP071182">
    <property type="protein sequence ID" value="QSO47954.1"/>
    <property type="molecule type" value="Genomic_DNA"/>
</dbReference>
<name>A0A9X7W066_9BACL</name>
<evidence type="ECO:0000256" key="5">
    <source>
        <dbReference type="ARBA" id="ARBA00012458"/>
    </source>
</evidence>
<protein>
    <recommendedName>
        <fullName evidence="6 12">Dihydropteroate synthase</fullName>
        <shortName evidence="12">DHPS</shortName>
        <ecNumber evidence="5 12">2.5.1.15</ecNumber>
    </recommendedName>
    <alternativeName>
        <fullName evidence="11 12">Dihydropteroate pyrophosphorylase</fullName>
    </alternativeName>
</protein>
<keyword evidence="8 12" id="KW-0479">Metal-binding</keyword>
<evidence type="ECO:0000256" key="10">
    <source>
        <dbReference type="ARBA" id="ARBA00022909"/>
    </source>
</evidence>
<dbReference type="AlphaFoldDB" id="A0A9X7W066"/>
<dbReference type="PROSITE" id="PS00792">
    <property type="entry name" value="DHPS_1"/>
    <property type="match status" value="1"/>
</dbReference>
<evidence type="ECO:0000313" key="15">
    <source>
        <dbReference type="EMBL" id="QSO47954.1"/>
    </source>
</evidence>
<dbReference type="RefSeq" id="WP_206657296.1">
    <property type="nucleotide sequence ID" value="NZ_CP071182.1"/>
</dbReference>
<dbReference type="Proteomes" id="UP000663505">
    <property type="component" value="Chromosome"/>
</dbReference>
<accession>A0A9X7W066</accession>
<evidence type="ECO:0000256" key="2">
    <source>
        <dbReference type="ARBA" id="ARBA00001946"/>
    </source>
</evidence>